<sequence length="136" mass="15817">MSEIKKDFSFMCENSNRNDSCAEYYLQIRNEFASMMNSLNLEKDNLIKELKEIIDSIKLIAERCSTGNNVEIFKAQVEGIIKKHLEKLEIDSYQLNELINFQRELEPDFSLVVTISNLPANNFKENLMILSNSIEE</sequence>
<evidence type="ECO:0000313" key="1">
    <source>
        <dbReference type="EMBL" id="RKP17838.1"/>
    </source>
</evidence>
<protein>
    <submittedName>
        <fullName evidence="1">Uncharacterized protein</fullName>
    </submittedName>
</protein>
<dbReference type="Proteomes" id="UP000281549">
    <property type="component" value="Unassembled WGS sequence"/>
</dbReference>
<reference evidence="2" key="1">
    <citation type="journal article" date="2018" name="Nat. Microbiol.">
        <title>Leveraging single-cell genomics to expand the fungal tree of life.</title>
        <authorList>
            <person name="Ahrendt S.R."/>
            <person name="Quandt C.A."/>
            <person name="Ciobanu D."/>
            <person name="Clum A."/>
            <person name="Salamov A."/>
            <person name="Andreopoulos B."/>
            <person name="Cheng J.F."/>
            <person name="Woyke T."/>
            <person name="Pelin A."/>
            <person name="Henrissat B."/>
            <person name="Reynolds N.K."/>
            <person name="Benny G.L."/>
            <person name="Smith M.E."/>
            <person name="James T.Y."/>
            <person name="Grigoriev I.V."/>
        </authorList>
    </citation>
    <scope>NUCLEOTIDE SEQUENCE [LARGE SCALE GENOMIC DNA]</scope>
    <source>
        <strain evidence="2">CSF55</strain>
    </source>
</reference>
<evidence type="ECO:0000313" key="2">
    <source>
        <dbReference type="Proteomes" id="UP000281549"/>
    </source>
</evidence>
<organism evidence="1 2">
    <name type="scientific">Rozella allomycis (strain CSF55)</name>
    <dbReference type="NCBI Taxonomy" id="988480"/>
    <lineage>
        <taxon>Eukaryota</taxon>
        <taxon>Fungi</taxon>
        <taxon>Fungi incertae sedis</taxon>
        <taxon>Cryptomycota</taxon>
        <taxon>Cryptomycota incertae sedis</taxon>
        <taxon>Rozella</taxon>
    </lineage>
</organism>
<dbReference type="AlphaFoldDB" id="A0A4P9YFA7"/>
<proteinExistence type="predicted"/>
<accession>A0A4P9YFA7</accession>
<gene>
    <name evidence="1" type="ORF">ROZALSC1DRAFT_23814</name>
</gene>
<dbReference type="EMBL" id="ML005659">
    <property type="protein sequence ID" value="RKP17838.1"/>
    <property type="molecule type" value="Genomic_DNA"/>
</dbReference>
<name>A0A4P9YFA7_ROZAC</name>